<dbReference type="InterPro" id="IPR010071">
    <property type="entry name" value="AA_adenyl_dom"/>
</dbReference>
<dbReference type="Gene3D" id="3.30.300.30">
    <property type="match status" value="2"/>
</dbReference>
<evidence type="ECO:0000256" key="4">
    <source>
        <dbReference type="ARBA" id="ARBA00022553"/>
    </source>
</evidence>
<comment type="similarity">
    <text evidence="2">Belongs to the ATP-dependent AMP-binding enzyme family.</text>
</comment>
<dbReference type="CDD" id="cd12116">
    <property type="entry name" value="A_NRPS_Ta1_like"/>
    <property type="match status" value="1"/>
</dbReference>
<dbReference type="NCBIfam" id="NF003417">
    <property type="entry name" value="PRK04813.1"/>
    <property type="match status" value="2"/>
</dbReference>
<dbReference type="Pfam" id="PF13193">
    <property type="entry name" value="AMP-binding_C"/>
    <property type="match status" value="2"/>
</dbReference>
<name>A0A1H2MZL1_9PSED</name>
<dbReference type="Gene3D" id="3.30.559.10">
    <property type="entry name" value="Chloramphenicol acetyltransferase-like domain"/>
    <property type="match status" value="2"/>
</dbReference>
<dbReference type="CDD" id="cd19531">
    <property type="entry name" value="LCL_NRPS-like"/>
    <property type="match status" value="2"/>
</dbReference>
<dbReference type="PROSITE" id="PS50075">
    <property type="entry name" value="CARRIER"/>
    <property type="match status" value="1"/>
</dbReference>
<dbReference type="InterPro" id="IPR036736">
    <property type="entry name" value="ACP-like_sf"/>
</dbReference>
<dbReference type="Gene3D" id="2.30.38.10">
    <property type="entry name" value="Luciferase, Domain 3"/>
    <property type="match status" value="2"/>
</dbReference>
<dbReference type="GO" id="GO:0005829">
    <property type="term" value="C:cytosol"/>
    <property type="evidence" value="ECO:0007669"/>
    <property type="project" value="TreeGrafter"/>
</dbReference>
<feature type="domain" description="Carrier" evidence="5">
    <location>
        <begin position="1004"/>
        <end position="1079"/>
    </location>
</feature>
<evidence type="ECO:0000259" key="5">
    <source>
        <dbReference type="PROSITE" id="PS50075"/>
    </source>
</evidence>
<dbReference type="InterPro" id="IPR025110">
    <property type="entry name" value="AMP-bd_C"/>
</dbReference>
<dbReference type="InterPro" id="IPR020845">
    <property type="entry name" value="AMP-binding_CS"/>
</dbReference>
<dbReference type="Gene3D" id="3.40.50.980">
    <property type="match status" value="4"/>
</dbReference>
<dbReference type="FunFam" id="3.30.559.30:FF:000001">
    <property type="entry name" value="Non-ribosomal peptide synthetase"/>
    <property type="match status" value="2"/>
</dbReference>
<organism evidence="6 7">
    <name type="scientific">Pseudomonas mucidolens</name>
    <dbReference type="NCBI Taxonomy" id="46679"/>
    <lineage>
        <taxon>Bacteria</taxon>
        <taxon>Pseudomonadati</taxon>
        <taxon>Pseudomonadota</taxon>
        <taxon>Gammaproteobacteria</taxon>
        <taxon>Pseudomonadales</taxon>
        <taxon>Pseudomonadaceae</taxon>
        <taxon>Pseudomonas</taxon>
    </lineage>
</organism>
<dbReference type="SUPFAM" id="SSF52777">
    <property type="entry name" value="CoA-dependent acyltransferases"/>
    <property type="match status" value="4"/>
</dbReference>
<dbReference type="GO" id="GO:0031177">
    <property type="term" value="F:phosphopantetheine binding"/>
    <property type="evidence" value="ECO:0007669"/>
    <property type="project" value="InterPro"/>
</dbReference>
<dbReference type="FunFam" id="3.40.50.12780:FF:000012">
    <property type="entry name" value="Non-ribosomal peptide synthetase"/>
    <property type="match status" value="2"/>
</dbReference>
<dbReference type="Pfam" id="PF00501">
    <property type="entry name" value="AMP-binding"/>
    <property type="match status" value="2"/>
</dbReference>
<dbReference type="InterPro" id="IPR000873">
    <property type="entry name" value="AMP-dep_synth/lig_dom"/>
</dbReference>
<dbReference type="SUPFAM" id="SSF47336">
    <property type="entry name" value="ACP-like"/>
    <property type="match status" value="1"/>
</dbReference>
<dbReference type="FunFam" id="3.40.50.980:FF:000001">
    <property type="entry name" value="Non-ribosomal peptide synthetase"/>
    <property type="match status" value="2"/>
</dbReference>
<dbReference type="InterPro" id="IPR001242">
    <property type="entry name" value="Condensation_dom"/>
</dbReference>
<evidence type="ECO:0000313" key="7">
    <source>
        <dbReference type="Proteomes" id="UP000198600"/>
    </source>
</evidence>
<sequence>MQELIESVGKLSAKQRKALAVLLKQKGLNLFTIAPVFPRAAEEPLLLSYAQQRQWFLWQWAPQSTAYNIPTALRLKGRLDVAALQRSIEALVDRHESLRSVFTQQDDQPLQVVLPAGPFALDVDELHLPQGEPLTVHLQAFVEQETGKLFDLQTGPLMRARLLRLAADDHVLVVTLHHIVSDGWSLQVMVEELVQFYAGFSQGQAVHLPELTIQYPDYAQWQRQWMEAGEQERQLAYWQDTLGGEQPVLELPTDFPRPAVQSFAGASHRLMLDETLAEGLKVLAKRENTTLFVLLLASFQTLLHRYSGQQDIRVGVPVANRGRAEIERLIGFFVNTQVLKADINGQCSFVELLRQVRQTAQDAQAHQDLPFEQLVEALQPGRSLSHSPLFQVMFNHQAESRNDAQTGLGELSVERLEWQSQTAQFDLVLNTVEHAHGIEAVLKYATDLFAASTIERLVQHWQHLLQAVVADPTQRIAQLPLLAAADERVILEDWNRSAVAYPAGQCIQQLIEEQAARTPEALALVFAEQQLSYAELNARANQWAHRLLELGVGPDVLVGVAVERSLEMVIALLAVLKAGGAYVPLDPEYPQERLGYMIEDSGLKLLLTQGHLSLPIAPHVQALDLGQALSGYSTANPQVPLAPENLAYAIYTSGSTGKPKGVMVRHGALTNFIVSMAAAPGIGAQDRLLSLTTFSFDIFGLELYTPLMVGGRVVLASQATQRDPELILKQVQEQGITLLQATPSTWRMLLESPNAGALAGRRLLCGGEALADELAVRMTALGAQTWNLYGPTETTIWSALQALDSEHSQPHLGRAINNTSLYILGEDLSANPVGVAGELLIGGDGLARGYFERPALTAERFLPNPYGAPGGRFYRTGDLARYRADGVIDYISRIDHQVKIRGFRIELGEIEARLLEHSEVREAVVVAQEGPQGPLLVSYLVAPDAAQETLREALKHRLQQQLPDYMVPQYWLFMARLPLTPNGKLDRKALPQPEASQVQKAYVAPSTERQRQVAQIWQEVLKLERVGLADNFFELGGHSLLATQVMSRVRQLLNTEVALRTLFEHSTLRAFVQALEPEASPQAPLPLAPALTRVERDQSLPLSYAQERQWFLWQLDPDSTAYHIPAALRLRGVLDVVALERSFNALLARHESLRTQFIEEDGRTVQVIQPAMSLTLTVEPFGPAADFDARLKARVDAEISQLFNLRQGPLLRVKLLQLATDDYVLIVTQHHIVSDRWSMKVTVDELIELYAGYSQGQEVQLPALPIQYADYAHWQRQWMDSGERERQLAYWLEQLGGEQPVLELPTDHPRPAQQSYRGAQIHIPLSPELGVALKQLAQREQVTLFMLLLASFQALLHRYSGQNDIRVGVPIANRNRLETERLIGFFVNTQVLKAEFTEGLSFRDLLGQVRRAALAGQAWQDLPFEQLVDRLQPERSLSHNPLFQVMFNHQSEDPRAQAISTQLGALRVESLSWESTTAQLDLTLNTFESEDGVSASLIYATDLFDAATIERLAMHWQTLLQGIVSHPQQAVAELPLLSAREAQLITYDWNANGSTFADQPGIAHLIEARAAQQPNALALVSGGRTLSYGQLNARANQLAHHLIELGVAAEVRVGVAMPRSSELVIALLAVLKAGGAYVPLDPDYPQDRVAYMLEDSQAKVLLTQASLLEQLPQGDAQVLLVEAGGHAFAGYPEHNPGCRGQSSNLAYVIYTSGSTGKPKGVAIAHRNVLALIHWSQQVYSQDDLQGVLASTSVCFDLSVWEIFVTLASGGSIVMARNALELPDLAARDQVRLINTVPSTIAALQRAGQIPASVRIINLAGEPLKQSLVEVLYAQPTVEHVYDLYGPSEDTTYSTWTRRASGMSANIGRPLANTASYLLDPQLQTVPVGVAAELYLAGEGITRGYLFRPGLTAERYVPNPFSSTGERLYRTGDLTRYRADGVIEYVGRIDHQVKVRGFRIELGEIEARLLALESVREGVVLAIEGGSGQQLVAYLVASVNVSEGQAPQGEAIQAQLKAHLPEYMVPAHVVFLDQLPLTPNGKLDRKALPLPDLNQHPRAYLAPSNALERQLVAL</sequence>
<dbReference type="GO" id="GO:0043041">
    <property type="term" value="P:amino acid activation for nonribosomal peptide biosynthetic process"/>
    <property type="evidence" value="ECO:0007669"/>
    <property type="project" value="TreeGrafter"/>
</dbReference>
<dbReference type="Gene3D" id="1.10.1200.10">
    <property type="entry name" value="ACP-like"/>
    <property type="match status" value="1"/>
</dbReference>
<dbReference type="EMBL" id="LT629802">
    <property type="protein sequence ID" value="SDU98311.1"/>
    <property type="molecule type" value="Genomic_DNA"/>
</dbReference>
<dbReference type="Gene3D" id="3.30.559.30">
    <property type="entry name" value="Nonribosomal peptide synthetase, condensation domain"/>
    <property type="match status" value="2"/>
</dbReference>
<accession>A0A1H2MZL1</accession>
<protein>
    <submittedName>
        <fullName evidence="6">Amino acid adenylation domain-containing protein</fullName>
    </submittedName>
</protein>
<evidence type="ECO:0000313" key="6">
    <source>
        <dbReference type="EMBL" id="SDU98311.1"/>
    </source>
</evidence>
<dbReference type="PANTHER" id="PTHR45527">
    <property type="entry name" value="NONRIBOSOMAL PEPTIDE SYNTHETASE"/>
    <property type="match status" value="1"/>
</dbReference>
<dbReference type="STRING" id="46679.SAMN05216202_2646"/>
<dbReference type="GO" id="GO:0009366">
    <property type="term" value="C:enterobactin synthetase complex"/>
    <property type="evidence" value="ECO:0007669"/>
    <property type="project" value="TreeGrafter"/>
</dbReference>
<dbReference type="InterPro" id="IPR009081">
    <property type="entry name" value="PP-bd_ACP"/>
</dbReference>
<dbReference type="GO" id="GO:0009239">
    <property type="term" value="P:enterobactin biosynthetic process"/>
    <property type="evidence" value="ECO:0007669"/>
    <property type="project" value="TreeGrafter"/>
</dbReference>
<evidence type="ECO:0000256" key="2">
    <source>
        <dbReference type="ARBA" id="ARBA00006432"/>
    </source>
</evidence>
<comment type="cofactor">
    <cofactor evidence="1">
        <name>pantetheine 4'-phosphate</name>
        <dbReference type="ChEBI" id="CHEBI:47942"/>
    </cofactor>
</comment>
<dbReference type="InterPro" id="IPR045851">
    <property type="entry name" value="AMP-bd_C_sf"/>
</dbReference>
<gene>
    <name evidence="6" type="ORF">SAMN05216202_2646</name>
</gene>
<dbReference type="PROSITE" id="PS00455">
    <property type="entry name" value="AMP_BINDING"/>
    <property type="match status" value="1"/>
</dbReference>
<keyword evidence="4" id="KW-0597">Phosphoprotein</keyword>
<dbReference type="FunFam" id="3.30.300.30:FF:000010">
    <property type="entry name" value="Enterobactin synthetase component F"/>
    <property type="match status" value="2"/>
</dbReference>
<dbReference type="InterPro" id="IPR020806">
    <property type="entry name" value="PKS_PP-bd"/>
</dbReference>
<dbReference type="Pfam" id="PF00668">
    <property type="entry name" value="Condensation"/>
    <property type="match status" value="2"/>
</dbReference>
<keyword evidence="7" id="KW-1185">Reference proteome</keyword>
<evidence type="ECO:0000256" key="1">
    <source>
        <dbReference type="ARBA" id="ARBA00001957"/>
    </source>
</evidence>
<proteinExistence type="inferred from homology"/>
<dbReference type="FunFam" id="1.10.1200.10:FF:000005">
    <property type="entry name" value="Nonribosomal peptide synthetase 1"/>
    <property type="match status" value="1"/>
</dbReference>
<dbReference type="SMART" id="SM00823">
    <property type="entry name" value="PKS_PP"/>
    <property type="match status" value="1"/>
</dbReference>
<dbReference type="InterPro" id="IPR023213">
    <property type="entry name" value="CAT-like_dom_sf"/>
</dbReference>
<dbReference type="PANTHER" id="PTHR45527:SF1">
    <property type="entry name" value="FATTY ACID SYNTHASE"/>
    <property type="match status" value="1"/>
</dbReference>
<dbReference type="SUPFAM" id="SSF56801">
    <property type="entry name" value="Acetyl-CoA synthetase-like"/>
    <property type="match status" value="2"/>
</dbReference>
<keyword evidence="3" id="KW-0596">Phosphopantetheine</keyword>
<dbReference type="FunFam" id="3.30.559.10:FF:000012">
    <property type="entry name" value="Non-ribosomal peptide synthetase"/>
    <property type="match status" value="2"/>
</dbReference>
<dbReference type="NCBIfam" id="TIGR01733">
    <property type="entry name" value="AA-adenyl-dom"/>
    <property type="match status" value="2"/>
</dbReference>
<reference evidence="7" key="1">
    <citation type="submission" date="2016-10" db="EMBL/GenBank/DDBJ databases">
        <authorList>
            <person name="Varghese N."/>
            <person name="Submissions S."/>
        </authorList>
    </citation>
    <scope>NUCLEOTIDE SEQUENCE [LARGE SCALE GENOMIC DNA]</scope>
    <source>
        <strain evidence="7">LMG 2223</strain>
    </source>
</reference>
<dbReference type="GO" id="GO:0047527">
    <property type="term" value="F:2,3-dihydroxybenzoate-serine ligase activity"/>
    <property type="evidence" value="ECO:0007669"/>
    <property type="project" value="TreeGrafter"/>
</dbReference>
<evidence type="ECO:0000256" key="3">
    <source>
        <dbReference type="ARBA" id="ARBA00022450"/>
    </source>
</evidence>
<dbReference type="RefSeq" id="WP_231982654.1">
    <property type="nucleotide sequence ID" value="NZ_LS483433.1"/>
</dbReference>
<dbReference type="Pfam" id="PF00550">
    <property type="entry name" value="PP-binding"/>
    <property type="match status" value="1"/>
</dbReference>
<dbReference type="Proteomes" id="UP000198600">
    <property type="component" value="Chromosome I"/>
</dbReference>
<dbReference type="FunFam" id="2.30.38.10:FF:000001">
    <property type="entry name" value="Non-ribosomal peptide synthetase PvdI"/>
    <property type="match status" value="2"/>
</dbReference>